<evidence type="ECO:0000313" key="6">
    <source>
        <dbReference type="EMBL" id="EFP98445.1"/>
    </source>
</evidence>
<sequence>MEIAATRSLKVDIAKIDVVLSILSSIQGIMNKKLEKPMVLNLDIHNIIVLKRMYELRNVRLVAEALGKTSGAISKNLSKIRSQLNDPLFVQTKNGFEPTSFLEANLSHFEQILSSAESIKSQDFSPETLTDKIIIYAHTLFWDRFGSMLYFRLKQQAPKAKFTFLRWGNNPRERMINGENAVAIHYFDEHLPSSIVQKKLGVGKASFVVRKGHPARDFESLVHYPNILFKTEGWNDNTYPLLNRLKNIGINIEPIVEIDHPSSLNSILVDSDLFSITLCGVISDELRTIDFPKDLKLEVNHMMSFRRSQQNDPLNLWLFEEVQRMLAELIEIQTR</sequence>
<proteinExistence type="inferred from homology"/>
<evidence type="ECO:0000256" key="3">
    <source>
        <dbReference type="ARBA" id="ARBA00023125"/>
    </source>
</evidence>
<feature type="domain" description="HTH lysR-type" evidence="5">
    <location>
        <begin position="54"/>
        <end position="99"/>
    </location>
</feature>
<accession>E3BES8</accession>
<dbReference type="InterPro" id="IPR036390">
    <property type="entry name" value="WH_DNA-bd_sf"/>
</dbReference>
<evidence type="ECO:0000256" key="1">
    <source>
        <dbReference type="ARBA" id="ARBA00009437"/>
    </source>
</evidence>
<keyword evidence="4" id="KW-0804">Transcription</keyword>
<dbReference type="AlphaFoldDB" id="E3BES8"/>
<dbReference type="Proteomes" id="UP000002943">
    <property type="component" value="Unassembled WGS sequence"/>
</dbReference>
<dbReference type="STRING" id="796620.VIBC2010_16069"/>
<dbReference type="InterPro" id="IPR036388">
    <property type="entry name" value="WH-like_DNA-bd_sf"/>
</dbReference>
<dbReference type="InterPro" id="IPR000847">
    <property type="entry name" value="LysR_HTH_N"/>
</dbReference>
<dbReference type="PROSITE" id="PS50931">
    <property type="entry name" value="HTH_LYSR"/>
    <property type="match status" value="1"/>
</dbReference>
<dbReference type="Pfam" id="PF00126">
    <property type="entry name" value="HTH_1"/>
    <property type="match status" value="1"/>
</dbReference>
<dbReference type="Gene3D" id="1.10.10.10">
    <property type="entry name" value="Winged helix-like DNA-binding domain superfamily/Winged helix DNA-binding domain"/>
    <property type="match status" value="1"/>
</dbReference>
<dbReference type="GO" id="GO:0003677">
    <property type="term" value="F:DNA binding"/>
    <property type="evidence" value="ECO:0007669"/>
    <property type="project" value="UniProtKB-KW"/>
</dbReference>
<dbReference type="SUPFAM" id="SSF46785">
    <property type="entry name" value="Winged helix' DNA-binding domain"/>
    <property type="match status" value="1"/>
</dbReference>
<dbReference type="GO" id="GO:0003700">
    <property type="term" value="F:DNA-binding transcription factor activity"/>
    <property type="evidence" value="ECO:0007669"/>
    <property type="project" value="InterPro"/>
</dbReference>
<dbReference type="InterPro" id="IPR050389">
    <property type="entry name" value="LysR-type_TF"/>
</dbReference>
<gene>
    <name evidence="6" type="ORF">VIBC2010_16069</name>
</gene>
<keyword evidence="2" id="KW-0805">Transcription regulation</keyword>
<comment type="similarity">
    <text evidence="1">Belongs to the LysR transcriptional regulatory family.</text>
</comment>
<name>E3BES8_9VIBR</name>
<keyword evidence="3" id="KW-0238">DNA-binding</keyword>
<organism evidence="6 7">
    <name type="scientific">Vibrio caribbeanicus ATCC BAA-2122</name>
    <dbReference type="NCBI Taxonomy" id="796620"/>
    <lineage>
        <taxon>Bacteria</taxon>
        <taxon>Pseudomonadati</taxon>
        <taxon>Pseudomonadota</taxon>
        <taxon>Gammaproteobacteria</taxon>
        <taxon>Vibrionales</taxon>
        <taxon>Vibrionaceae</taxon>
        <taxon>Vibrio</taxon>
    </lineage>
</organism>
<dbReference type="PANTHER" id="PTHR30118">
    <property type="entry name" value="HTH-TYPE TRANSCRIPTIONAL REGULATOR LEUO-RELATED"/>
    <property type="match status" value="1"/>
</dbReference>
<keyword evidence="7" id="KW-1185">Reference proteome</keyword>
<evidence type="ECO:0000256" key="4">
    <source>
        <dbReference type="ARBA" id="ARBA00023163"/>
    </source>
</evidence>
<reference evidence="6 7" key="1">
    <citation type="journal article" date="2012" name="Int. J. Syst. Evol. Microbiol.">
        <title>Vibrio caribbeanicus sp. nov., isolated from the marine sponge Scleritoderma cyanea.</title>
        <authorList>
            <person name="Hoffmann M."/>
            <person name="Monday S.R."/>
            <person name="Allard M.W."/>
            <person name="Strain E.A."/>
            <person name="Whittaker P."/>
            <person name="Naum M."/>
            <person name="McCarthy P.J."/>
            <person name="Lopez J.V."/>
            <person name="Fischer M."/>
            <person name="Brown E.W."/>
        </authorList>
    </citation>
    <scope>NUCLEOTIDE SEQUENCE [LARGE SCALE GENOMIC DNA]</scope>
    <source>
        <strain evidence="6 7">ATCC BAA-2122</strain>
    </source>
</reference>
<dbReference type="PANTHER" id="PTHR30118:SF14">
    <property type="entry name" value="LYSR FAMILY TRANSCRIPTIONAL REGULATOR"/>
    <property type="match status" value="1"/>
</dbReference>
<comment type="caution">
    <text evidence="6">The sequence shown here is derived from an EMBL/GenBank/DDBJ whole genome shotgun (WGS) entry which is preliminary data.</text>
</comment>
<dbReference type="EMBL" id="AEIU01000003">
    <property type="protein sequence ID" value="EFP98445.1"/>
    <property type="molecule type" value="Genomic_DNA"/>
</dbReference>
<evidence type="ECO:0000256" key="2">
    <source>
        <dbReference type="ARBA" id="ARBA00023015"/>
    </source>
</evidence>
<dbReference type="eggNOG" id="COG0583">
    <property type="taxonomic scope" value="Bacteria"/>
</dbReference>
<dbReference type="Gene3D" id="3.40.190.10">
    <property type="entry name" value="Periplasmic binding protein-like II"/>
    <property type="match status" value="2"/>
</dbReference>
<evidence type="ECO:0000259" key="5">
    <source>
        <dbReference type="PROSITE" id="PS50931"/>
    </source>
</evidence>
<dbReference type="SUPFAM" id="SSF53850">
    <property type="entry name" value="Periplasmic binding protein-like II"/>
    <property type="match status" value="1"/>
</dbReference>
<protein>
    <submittedName>
        <fullName evidence="6">Transcriptional regulator</fullName>
    </submittedName>
</protein>
<evidence type="ECO:0000313" key="7">
    <source>
        <dbReference type="Proteomes" id="UP000002943"/>
    </source>
</evidence>